<dbReference type="Pfam" id="PF00857">
    <property type="entry name" value="Isochorismatase"/>
    <property type="match status" value="1"/>
</dbReference>
<dbReference type="Gene3D" id="3.40.50.850">
    <property type="entry name" value="Isochorismatase-like"/>
    <property type="match status" value="1"/>
</dbReference>
<name>A0A6P1TQ14_9FIRM</name>
<evidence type="ECO:0000259" key="3">
    <source>
        <dbReference type="Pfam" id="PF00857"/>
    </source>
</evidence>
<gene>
    <name evidence="4" type="ORF">Ana3638_13695</name>
</gene>
<dbReference type="InterPro" id="IPR000868">
    <property type="entry name" value="Isochorismatase-like_dom"/>
</dbReference>
<evidence type="ECO:0000313" key="4">
    <source>
        <dbReference type="EMBL" id="QHQ61695.1"/>
    </source>
</evidence>
<dbReference type="SUPFAM" id="SSF52499">
    <property type="entry name" value="Isochorismatase-like hydrolases"/>
    <property type="match status" value="1"/>
</dbReference>
<comment type="similarity">
    <text evidence="1">Belongs to the isochorismatase family.</text>
</comment>
<dbReference type="Proteomes" id="UP000464314">
    <property type="component" value="Chromosome"/>
</dbReference>
<feature type="domain" description="Isochorismatase-like" evidence="3">
    <location>
        <begin position="4"/>
        <end position="152"/>
    </location>
</feature>
<dbReference type="InterPro" id="IPR036380">
    <property type="entry name" value="Isochorismatase-like_sf"/>
</dbReference>
<protein>
    <submittedName>
        <fullName evidence="4">Isochorismatase family protein</fullName>
    </submittedName>
</protein>
<dbReference type="PANTHER" id="PTHR43540">
    <property type="entry name" value="PEROXYUREIDOACRYLATE/UREIDOACRYLATE AMIDOHYDROLASE-RELATED"/>
    <property type="match status" value="1"/>
</dbReference>
<keyword evidence="2" id="KW-0378">Hydrolase</keyword>
<dbReference type="PANTHER" id="PTHR43540:SF14">
    <property type="entry name" value="ISOCHORISMATASE"/>
    <property type="match status" value="1"/>
</dbReference>
<dbReference type="InterPro" id="IPR050272">
    <property type="entry name" value="Isochorismatase-like_hydrls"/>
</dbReference>
<dbReference type="GO" id="GO:0016787">
    <property type="term" value="F:hydrolase activity"/>
    <property type="evidence" value="ECO:0007669"/>
    <property type="project" value="UniProtKB-KW"/>
</dbReference>
<dbReference type="EMBL" id="CP048000">
    <property type="protein sequence ID" value="QHQ61695.1"/>
    <property type="molecule type" value="Genomic_DNA"/>
</dbReference>
<dbReference type="KEGG" id="anr:Ana3638_13695"/>
<dbReference type="AlphaFoldDB" id="A0A6P1TQ14"/>
<evidence type="ECO:0000256" key="2">
    <source>
        <dbReference type="ARBA" id="ARBA00022801"/>
    </source>
</evidence>
<evidence type="ECO:0000256" key="1">
    <source>
        <dbReference type="ARBA" id="ARBA00006336"/>
    </source>
</evidence>
<organism evidence="4 5">
    <name type="scientific">Anaerocolumna sedimenticola</name>
    <dbReference type="NCBI Taxonomy" id="2696063"/>
    <lineage>
        <taxon>Bacteria</taxon>
        <taxon>Bacillati</taxon>
        <taxon>Bacillota</taxon>
        <taxon>Clostridia</taxon>
        <taxon>Lachnospirales</taxon>
        <taxon>Lachnospiraceae</taxon>
        <taxon>Anaerocolumna</taxon>
    </lineage>
</organism>
<sequence>MGKTALLVIDVQNALVKEHPYQEDSMIHSLEQLISSCRDKEIEVIYVQHNGEEEENLAPGTEGWQIYDKIKPTGTERVFNKDYNSAFKGTGLQDYLDTKEYATLIIAGMQTEYCIDTSIKVAFENGFDLIIAEDAISTFDQPSISAKEIREFYFYRIWNNRFGKVLESKEIIKNL</sequence>
<dbReference type="RefSeq" id="WP_161838520.1">
    <property type="nucleotide sequence ID" value="NZ_CP048000.1"/>
</dbReference>
<evidence type="ECO:0000313" key="5">
    <source>
        <dbReference type="Proteomes" id="UP000464314"/>
    </source>
</evidence>
<reference evidence="4 5" key="1">
    <citation type="submission" date="2020-01" db="EMBL/GenBank/DDBJ databases">
        <title>Genome analysis of Anaerocolumna sp. CBA3638.</title>
        <authorList>
            <person name="Kim J."/>
            <person name="Roh S.W."/>
        </authorList>
    </citation>
    <scope>NUCLEOTIDE SEQUENCE [LARGE SCALE GENOMIC DNA]</scope>
    <source>
        <strain evidence="4 5">CBA3638</strain>
    </source>
</reference>
<proteinExistence type="inferred from homology"/>
<accession>A0A6P1TQ14</accession>
<keyword evidence="5" id="KW-1185">Reference proteome</keyword>
<dbReference type="CDD" id="cd01014">
    <property type="entry name" value="nicotinamidase_related"/>
    <property type="match status" value="1"/>
</dbReference>